<dbReference type="AlphaFoldDB" id="A0A8T0NC61"/>
<organism evidence="1 2">
    <name type="scientific">Panicum virgatum</name>
    <name type="common">Blackwell switchgrass</name>
    <dbReference type="NCBI Taxonomy" id="38727"/>
    <lineage>
        <taxon>Eukaryota</taxon>
        <taxon>Viridiplantae</taxon>
        <taxon>Streptophyta</taxon>
        <taxon>Embryophyta</taxon>
        <taxon>Tracheophyta</taxon>
        <taxon>Spermatophyta</taxon>
        <taxon>Magnoliopsida</taxon>
        <taxon>Liliopsida</taxon>
        <taxon>Poales</taxon>
        <taxon>Poaceae</taxon>
        <taxon>PACMAD clade</taxon>
        <taxon>Panicoideae</taxon>
        <taxon>Panicodae</taxon>
        <taxon>Paniceae</taxon>
        <taxon>Panicinae</taxon>
        <taxon>Panicum</taxon>
        <taxon>Panicum sect. Hiantes</taxon>
    </lineage>
</organism>
<keyword evidence="2" id="KW-1185">Reference proteome</keyword>
<dbReference type="EMBL" id="CM029053">
    <property type="protein sequence ID" value="KAG2545782.1"/>
    <property type="molecule type" value="Genomic_DNA"/>
</dbReference>
<name>A0A8T0NC61_PANVG</name>
<accession>A0A8T0NC61</accession>
<dbReference type="Proteomes" id="UP000823388">
    <property type="component" value="Chromosome 9K"/>
</dbReference>
<evidence type="ECO:0000313" key="2">
    <source>
        <dbReference type="Proteomes" id="UP000823388"/>
    </source>
</evidence>
<sequence length="115" mass="13282">MQPVMILELVPEQPMLPRCICQGCHDALHASTEKPFLYKFILEATRDQREHGCLLIFDVRGEKSDADVFCLRLGRNCRDLSFASWVTLWPDLRLSTPLRLLLKTLLFDYAIVTCN</sequence>
<evidence type="ECO:0000313" key="1">
    <source>
        <dbReference type="EMBL" id="KAG2545782.1"/>
    </source>
</evidence>
<gene>
    <name evidence="1" type="ORF">PVAP13_9KG457771</name>
</gene>
<proteinExistence type="predicted"/>
<protein>
    <submittedName>
        <fullName evidence="1">Uncharacterized protein</fullName>
    </submittedName>
</protein>
<reference evidence="1" key="1">
    <citation type="submission" date="2020-05" db="EMBL/GenBank/DDBJ databases">
        <title>WGS assembly of Panicum virgatum.</title>
        <authorList>
            <person name="Lovell J.T."/>
            <person name="Jenkins J."/>
            <person name="Shu S."/>
            <person name="Juenger T.E."/>
            <person name="Schmutz J."/>
        </authorList>
    </citation>
    <scope>NUCLEOTIDE SEQUENCE</scope>
    <source>
        <strain evidence="1">AP13</strain>
    </source>
</reference>
<comment type="caution">
    <text evidence="1">The sequence shown here is derived from an EMBL/GenBank/DDBJ whole genome shotgun (WGS) entry which is preliminary data.</text>
</comment>